<dbReference type="RefSeq" id="WP_035014828.1">
    <property type="nucleotide sequence ID" value="NZ_ARZY01000019.1"/>
</dbReference>
<accession>W7QX11</accession>
<dbReference type="EMBL" id="ARZY01000019">
    <property type="protein sequence ID" value="EWH09815.1"/>
    <property type="molecule type" value="Genomic_DNA"/>
</dbReference>
<evidence type="ECO:0000313" key="2">
    <source>
        <dbReference type="EMBL" id="EWH09815.1"/>
    </source>
</evidence>
<dbReference type="eggNOG" id="COG3039">
    <property type="taxonomic scope" value="Bacteria"/>
</dbReference>
<comment type="caution">
    <text evidence="2">The sequence shown here is derived from an EMBL/GenBank/DDBJ whole genome shotgun (WGS) entry which is preliminary data.</text>
</comment>
<keyword evidence="3" id="KW-1185">Reference proteome</keyword>
<dbReference type="AlphaFoldDB" id="W7QX11"/>
<dbReference type="GO" id="GO:0006313">
    <property type="term" value="P:DNA transposition"/>
    <property type="evidence" value="ECO:0007669"/>
    <property type="project" value="InterPro"/>
</dbReference>
<dbReference type="GO" id="GO:0004803">
    <property type="term" value="F:transposase activity"/>
    <property type="evidence" value="ECO:0007669"/>
    <property type="project" value="InterPro"/>
</dbReference>
<dbReference type="PANTHER" id="PTHR33803">
    <property type="entry name" value="IS1478 TRANSPOSASE"/>
    <property type="match status" value="1"/>
</dbReference>
<proteinExistence type="predicted"/>
<dbReference type="OrthoDB" id="5625049at2"/>
<evidence type="ECO:0000259" key="1">
    <source>
        <dbReference type="Pfam" id="PF01609"/>
    </source>
</evidence>
<feature type="domain" description="Transposase IS4-like" evidence="1">
    <location>
        <begin position="35"/>
        <end position="105"/>
    </location>
</feature>
<sequence>MEADFELYQKVLAQTPKDKNKIYSLHEPGVYCVGKGKDHKAYGYGRKASIVSTLKGNIIIGAVSHDEHTHDSKTLAPTLEHANQHRKSDIELAVVDRGYRGAQQYVDADVLLPSAPLKRDNQDESAYKKI</sequence>
<organism evidence="2 3">
    <name type="scientific">Catenovulum agarivorans DS-2</name>
    <dbReference type="NCBI Taxonomy" id="1328313"/>
    <lineage>
        <taxon>Bacteria</taxon>
        <taxon>Pseudomonadati</taxon>
        <taxon>Pseudomonadota</taxon>
        <taxon>Gammaproteobacteria</taxon>
        <taxon>Alteromonadales</taxon>
        <taxon>Alteromonadaceae</taxon>
        <taxon>Catenovulum</taxon>
    </lineage>
</organism>
<dbReference type="Pfam" id="PF01609">
    <property type="entry name" value="DDE_Tnp_1"/>
    <property type="match status" value="1"/>
</dbReference>
<dbReference type="PANTHER" id="PTHR33803:SF3">
    <property type="entry name" value="BLL1974 PROTEIN"/>
    <property type="match status" value="1"/>
</dbReference>
<dbReference type="InterPro" id="IPR002559">
    <property type="entry name" value="Transposase_11"/>
</dbReference>
<dbReference type="Proteomes" id="UP000019276">
    <property type="component" value="Unassembled WGS sequence"/>
</dbReference>
<reference evidence="2 3" key="1">
    <citation type="journal article" date="2014" name="Genome Announc.">
        <title>Draft Genome Sequence of the Agar-Degrading Bacterium Catenovulum sp. Strain DS-2, Isolated from Intestines of Haliotis diversicolor.</title>
        <authorList>
            <person name="Shan D."/>
            <person name="Li X."/>
            <person name="Gu Z."/>
            <person name="Wei G."/>
            <person name="Gao Z."/>
            <person name="Shao Z."/>
        </authorList>
    </citation>
    <scope>NUCLEOTIDE SEQUENCE [LARGE SCALE GENOMIC DNA]</scope>
    <source>
        <strain evidence="2 3">DS-2</strain>
    </source>
</reference>
<gene>
    <name evidence="2" type="ORF">DS2_11038</name>
</gene>
<name>W7QX11_9ALTE</name>
<evidence type="ECO:0000313" key="3">
    <source>
        <dbReference type="Proteomes" id="UP000019276"/>
    </source>
</evidence>
<protein>
    <submittedName>
        <fullName evidence="2">Transposase IS4 family protein</fullName>
    </submittedName>
</protein>
<dbReference type="GO" id="GO:0003677">
    <property type="term" value="F:DNA binding"/>
    <property type="evidence" value="ECO:0007669"/>
    <property type="project" value="InterPro"/>
</dbReference>